<dbReference type="AlphaFoldDB" id="A0A7U6GD31"/>
<keyword evidence="3" id="KW-1185">Reference proteome</keyword>
<protein>
    <submittedName>
        <fullName evidence="2">Uncharacterized protein</fullName>
    </submittedName>
</protein>
<dbReference type="KEGG" id="cex:CSE_00810"/>
<evidence type="ECO:0000313" key="2">
    <source>
        <dbReference type="EMBL" id="BAL80207.1"/>
    </source>
</evidence>
<proteinExistence type="predicted"/>
<sequence>MKNIIKLFIVIIVAFAIIISPVWIRTRTLKIRNATLDVSNIETVKAINKQFKMVEVNKPNIPLTRGVFYDPYGDYLNYLHFNNDQQSWVLTITSLDGRIVRTIDLGAHKSGSSGRGKICFDKNTIYVGVDEMIIFIRRNDYSVERIQLPPRKYDIKSDHIPNTDTSDSSIIDIEKVGKYIAISRNNANGILLFDVDRRKFDEWKLPEEFGSVNKLIKFSEDILFVTNFYSGKGSYLIQDQFGKLNLATREFDIFSQPVQKLFVVENNVWGVDIKGNLFVLDNELRHIKTYNLGVFIVSGVVHSNGKIWFVGSDVDSIDGKPLLSTVSDDPPTDAVEVINLKTDKQILFIGCFDPTKEDLVKSYLPISKPMPVIGIHSPNINLEKINGEFKSSIAIPTGIIDAETHGLFLFADKVFQINR</sequence>
<name>A0A7U6GD31_CALEA</name>
<keyword evidence="1" id="KW-0472">Membrane</keyword>
<evidence type="ECO:0000313" key="3">
    <source>
        <dbReference type="Proteomes" id="UP000004793"/>
    </source>
</evidence>
<keyword evidence="1" id="KW-0812">Transmembrane</keyword>
<organism evidence="2 3">
    <name type="scientific">Caldisericum exile (strain DSM 21853 / NBRC 104410 / AZM16c01)</name>
    <dbReference type="NCBI Taxonomy" id="511051"/>
    <lineage>
        <taxon>Bacteria</taxon>
        <taxon>Pseudomonadati</taxon>
        <taxon>Caldisericota/Cryosericota group</taxon>
        <taxon>Caldisericota</taxon>
        <taxon>Caldisericia</taxon>
        <taxon>Caldisericales</taxon>
        <taxon>Caldisericaceae</taxon>
        <taxon>Caldisericum</taxon>
    </lineage>
</organism>
<evidence type="ECO:0000256" key="1">
    <source>
        <dbReference type="SAM" id="Phobius"/>
    </source>
</evidence>
<keyword evidence="1" id="KW-1133">Transmembrane helix</keyword>
<dbReference type="SUPFAM" id="SSF75011">
    <property type="entry name" value="3-carboxy-cis,cis-mucoante lactonizing enzyme"/>
    <property type="match status" value="1"/>
</dbReference>
<reference evidence="2 3" key="1">
    <citation type="submission" date="2011-01" db="EMBL/GenBank/DDBJ databases">
        <title>Whole genome sequence of Caldisericum exile AZM16c01.</title>
        <authorList>
            <person name="Narita-Yamada S."/>
            <person name="Kawakoshi A."/>
            <person name="Nakamura S."/>
            <person name="Sasagawa M."/>
            <person name="Fukada J."/>
            <person name="Sekine M."/>
            <person name="Kato Y."/>
            <person name="Fukai R."/>
            <person name="Sasaki K."/>
            <person name="Hanamaki A."/>
            <person name="Narita H."/>
            <person name="Konno Y."/>
            <person name="Mori K."/>
            <person name="Yamazaki S."/>
            <person name="Suzuki K."/>
            <person name="Fujita N."/>
        </authorList>
    </citation>
    <scope>NUCLEOTIDE SEQUENCE [LARGE SCALE GENOMIC DNA]</scope>
    <source>
        <strain evidence="3">DSM 21853 / NBRC 104410 / AZM16c01</strain>
    </source>
</reference>
<gene>
    <name evidence="2" type="ordered locus">CSE_00810</name>
</gene>
<accession>A0A7U6GD31</accession>
<dbReference type="RefSeq" id="WP_014452615.1">
    <property type="nucleotide sequence ID" value="NC_017096.1"/>
</dbReference>
<dbReference type="Proteomes" id="UP000004793">
    <property type="component" value="Chromosome"/>
</dbReference>
<feature type="transmembrane region" description="Helical" evidence="1">
    <location>
        <begin position="7"/>
        <end position="24"/>
    </location>
</feature>
<dbReference type="EMBL" id="AP012051">
    <property type="protein sequence ID" value="BAL80207.1"/>
    <property type="molecule type" value="Genomic_DNA"/>
</dbReference>